<comment type="caution">
    <text evidence="1">The sequence shown here is derived from an EMBL/GenBank/DDBJ whole genome shotgun (WGS) entry which is preliminary data.</text>
</comment>
<sequence length="311" mass="36801">MGNNEKWTLPVVYGNRRVRRELIEVLMTVEEYNGYTVLYLWFHFPYDWFTALKPYDWEPVAIAFKDSRPARIFWRPHWALRCTRPVLVDKKTVVFYISPIKGNAPRCSHFDVLRSILEDPSTYGIPYRKFKELPLKSLLKDGWPPEHEARAESFREYVHRGLEDIKRCGGVYSVVMGFFTDLLRAYLMARRRNLDGFYYYLKTAWENTTEIFRRSGPGYEMYNLLVAVKYLLMLQKATGEGPTERFWRDMEGDPILPPVVRALTGHIWYPIGLLIADGYTPAQPFKDFVDKKWRQWFRDALKACNKHANEA</sequence>
<evidence type="ECO:0000313" key="1">
    <source>
        <dbReference type="EMBL" id="HGL41605.1"/>
    </source>
</evidence>
<dbReference type="AlphaFoldDB" id="A0A7J3G7C7"/>
<dbReference type="EMBL" id="DTCM01000098">
    <property type="protein sequence ID" value="HGL41605.1"/>
    <property type="molecule type" value="Genomic_DNA"/>
</dbReference>
<reference evidence="1" key="1">
    <citation type="journal article" date="2020" name="mSystems">
        <title>Genome- and Community-Level Interaction Insights into Carbon Utilization and Element Cycling Functions of Hydrothermarchaeota in Hydrothermal Sediment.</title>
        <authorList>
            <person name="Zhou Z."/>
            <person name="Liu Y."/>
            <person name="Xu W."/>
            <person name="Pan J."/>
            <person name="Luo Z.H."/>
            <person name="Li M."/>
        </authorList>
    </citation>
    <scope>NUCLEOTIDE SEQUENCE [LARGE SCALE GENOMIC DNA]</scope>
    <source>
        <strain evidence="1">SpSt-669</strain>
    </source>
</reference>
<proteinExistence type="predicted"/>
<protein>
    <submittedName>
        <fullName evidence="1">Uncharacterized protein</fullName>
    </submittedName>
</protein>
<organism evidence="1">
    <name type="scientific">Caldiarchaeum subterraneum</name>
    <dbReference type="NCBI Taxonomy" id="311458"/>
    <lineage>
        <taxon>Archaea</taxon>
        <taxon>Nitrososphaerota</taxon>
        <taxon>Candidatus Caldarchaeales</taxon>
        <taxon>Candidatus Caldarchaeaceae</taxon>
        <taxon>Candidatus Caldarchaeum</taxon>
    </lineage>
</organism>
<gene>
    <name evidence="1" type="ORF">ENU43_08095</name>
</gene>
<accession>A0A7J3G7C7</accession>
<name>A0A7J3G7C7_CALS0</name>